<organism evidence="2 3">
    <name type="scientific">Mycena citricolor</name>
    <dbReference type="NCBI Taxonomy" id="2018698"/>
    <lineage>
        <taxon>Eukaryota</taxon>
        <taxon>Fungi</taxon>
        <taxon>Dikarya</taxon>
        <taxon>Basidiomycota</taxon>
        <taxon>Agaricomycotina</taxon>
        <taxon>Agaricomycetes</taxon>
        <taxon>Agaricomycetidae</taxon>
        <taxon>Agaricales</taxon>
        <taxon>Marasmiineae</taxon>
        <taxon>Mycenaceae</taxon>
        <taxon>Mycena</taxon>
    </lineage>
</organism>
<evidence type="ECO:0000256" key="1">
    <source>
        <dbReference type="SAM" id="MobiDB-lite"/>
    </source>
</evidence>
<dbReference type="EMBL" id="CAVNYO010000480">
    <property type="protein sequence ID" value="CAK5284618.1"/>
    <property type="molecule type" value="Genomic_DNA"/>
</dbReference>
<evidence type="ECO:0000313" key="2">
    <source>
        <dbReference type="EMBL" id="CAK5284618.1"/>
    </source>
</evidence>
<gene>
    <name evidence="2" type="ORF">MYCIT1_LOCUS37976</name>
</gene>
<accession>A0AAD2Q7E9</accession>
<dbReference type="Proteomes" id="UP001295794">
    <property type="component" value="Unassembled WGS sequence"/>
</dbReference>
<protein>
    <submittedName>
        <fullName evidence="2">Uncharacterized protein</fullName>
    </submittedName>
</protein>
<keyword evidence="3" id="KW-1185">Reference proteome</keyword>
<reference evidence="2" key="1">
    <citation type="submission" date="2023-11" db="EMBL/GenBank/DDBJ databases">
        <authorList>
            <person name="De Vega J J."/>
            <person name="De Vega J J."/>
        </authorList>
    </citation>
    <scope>NUCLEOTIDE SEQUENCE</scope>
</reference>
<proteinExistence type="predicted"/>
<dbReference type="AlphaFoldDB" id="A0AAD2Q7E9"/>
<name>A0AAD2Q7E9_9AGAR</name>
<sequence length="250" mass="26830">MHSAFPAFSEGSGCTPALCLPVDLSAAFQLSKRSLPPNPVSYVRVGTNRRWVCKQNLRARVYSFAPGRNSLSDTSLSLQPTMRLSVVATVVYAMLAMSGANGRPTRRQFDVTTFQNLTPAERRDFILALDPATINLSDDMLSGISAFPAIQQSLPDGTPLTNDVLKQLVLAYQDEVHQAEQGGDTTAGLAQVSRKRDDDVDGEEIEVRDDEGTDDAAGADETSEDTSADEAAPEDPSTEGSEATETTEDA</sequence>
<feature type="compositionally biased region" description="Acidic residues" evidence="1">
    <location>
        <begin position="199"/>
        <end position="237"/>
    </location>
</feature>
<comment type="caution">
    <text evidence="2">The sequence shown here is derived from an EMBL/GenBank/DDBJ whole genome shotgun (WGS) entry which is preliminary data.</text>
</comment>
<feature type="region of interest" description="Disordered" evidence="1">
    <location>
        <begin position="178"/>
        <end position="250"/>
    </location>
</feature>
<evidence type="ECO:0000313" key="3">
    <source>
        <dbReference type="Proteomes" id="UP001295794"/>
    </source>
</evidence>